<sequence>MVKKIAETKIQGISEPMGRIFQGRRTLWDSAVPFWHPRAPKREQNCSFSVPAGFDSSMPHTSKNQKGKSVAASGSSVKVHNPNFHVQLEKNLGRAILSERNIDLNNLIGSKVP</sequence>
<name>A0AAD5J7H1_ACENE</name>
<feature type="compositionally biased region" description="Low complexity" evidence="1">
    <location>
        <begin position="67"/>
        <end position="76"/>
    </location>
</feature>
<evidence type="ECO:0000313" key="3">
    <source>
        <dbReference type="Proteomes" id="UP001064489"/>
    </source>
</evidence>
<evidence type="ECO:0000313" key="2">
    <source>
        <dbReference type="EMBL" id="KAI9187491.1"/>
    </source>
</evidence>
<dbReference type="Proteomes" id="UP001064489">
    <property type="component" value="Chromosome 3"/>
</dbReference>
<proteinExistence type="predicted"/>
<reference evidence="2" key="2">
    <citation type="submission" date="2023-02" db="EMBL/GenBank/DDBJ databases">
        <authorList>
            <person name="Swenson N.G."/>
            <person name="Wegrzyn J.L."/>
            <person name="Mcevoy S.L."/>
        </authorList>
    </citation>
    <scope>NUCLEOTIDE SEQUENCE</scope>
    <source>
        <strain evidence="2">91603</strain>
        <tissue evidence="2">Leaf</tissue>
    </source>
</reference>
<feature type="region of interest" description="Disordered" evidence="1">
    <location>
        <begin position="44"/>
        <end position="76"/>
    </location>
</feature>
<keyword evidence="3" id="KW-1185">Reference proteome</keyword>
<gene>
    <name evidence="2" type="ORF">LWI28_028780</name>
</gene>
<protein>
    <submittedName>
        <fullName evidence="2">Uncharacterized protein</fullName>
    </submittedName>
</protein>
<dbReference type="EMBL" id="JAJSOW010000100">
    <property type="protein sequence ID" value="KAI9187491.1"/>
    <property type="molecule type" value="Genomic_DNA"/>
</dbReference>
<reference evidence="2" key="1">
    <citation type="journal article" date="2022" name="Plant J.">
        <title>Strategies of tolerance reflected in two North American maple genomes.</title>
        <authorList>
            <person name="McEvoy S.L."/>
            <person name="Sezen U.U."/>
            <person name="Trouern-Trend A."/>
            <person name="McMahon S.M."/>
            <person name="Schaberg P.G."/>
            <person name="Yang J."/>
            <person name="Wegrzyn J.L."/>
            <person name="Swenson N.G."/>
        </authorList>
    </citation>
    <scope>NUCLEOTIDE SEQUENCE</scope>
    <source>
        <strain evidence="2">91603</strain>
    </source>
</reference>
<comment type="caution">
    <text evidence="2">The sequence shown here is derived from an EMBL/GenBank/DDBJ whole genome shotgun (WGS) entry which is preliminary data.</text>
</comment>
<dbReference type="AlphaFoldDB" id="A0AAD5J7H1"/>
<organism evidence="2 3">
    <name type="scientific">Acer negundo</name>
    <name type="common">Box elder</name>
    <dbReference type="NCBI Taxonomy" id="4023"/>
    <lineage>
        <taxon>Eukaryota</taxon>
        <taxon>Viridiplantae</taxon>
        <taxon>Streptophyta</taxon>
        <taxon>Embryophyta</taxon>
        <taxon>Tracheophyta</taxon>
        <taxon>Spermatophyta</taxon>
        <taxon>Magnoliopsida</taxon>
        <taxon>eudicotyledons</taxon>
        <taxon>Gunneridae</taxon>
        <taxon>Pentapetalae</taxon>
        <taxon>rosids</taxon>
        <taxon>malvids</taxon>
        <taxon>Sapindales</taxon>
        <taxon>Sapindaceae</taxon>
        <taxon>Hippocastanoideae</taxon>
        <taxon>Acereae</taxon>
        <taxon>Acer</taxon>
    </lineage>
</organism>
<evidence type="ECO:0000256" key="1">
    <source>
        <dbReference type="SAM" id="MobiDB-lite"/>
    </source>
</evidence>
<accession>A0AAD5J7H1</accession>